<evidence type="ECO:0000256" key="1">
    <source>
        <dbReference type="SAM" id="Phobius"/>
    </source>
</evidence>
<reference evidence="2 3" key="1">
    <citation type="submission" date="2023-02" db="EMBL/GenBank/DDBJ databases">
        <authorList>
            <person name="Liu G."/>
        </authorList>
    </citation>
    <scope>NUCLEOTIDE SEQUENCE [LARGE SCALE GENOMIC DNA]</scope>
    <source>
        <strain evidence="2 3">DSM 23008</strain>
    </source>
</reference>
<keyword evidence="1" id="KW-1133">Transmembrane helix</keyword>
<dbReference type="EMBL" id="CP117834">
    <property type="protein sequence ID" value="WDF02922.1"/>
    <property type="molecule type" value="Genomic_DNA"/>
</dbReference>
<sequence>MDQLTTSQSNVISVVKSRLYGLYTVDIVITVEVSVVVMIVIQKS</sequence>
<name>A0ABY7W4W6_9BACI</name>
<dbReference type="RefSeq" id="WP_274272430.1">
    <property type="nucleotide sequence ID" value="NZ_CP117834.1"/>
</dbReference>
<evidence type="ECO:0000313" key="2">
    <source>
        <dbReference type="EMBL" id="WDF02922.1"/>
    </source>
</evidence>
<keyword evidence="1" id="KW-0472">Membrane</keyword>
<organism evidence="2 3">
    <name type="scientific">Shouchella hunanensis</name>
    <dbReference type="NCBI Taxonomy" id="766894"/>
    <lineage>
        <taxon>Bacteria</taxon>
        <taxon>Bacillati</taxon>
        <taxon>Bacillota</taxon>
        <taxon>Bacilli</taxon>
        <taxon>Bacillales</taxon>
        <taxon>Bacillaceae</taxon>
        <taxon>Shouchella</taxon>
    </lineage>
</organism>
<accession>A0ABY7W4W6</accession>
<feature type="transmembrane region" description="Helical" evidence="1">
    <location>
        <begin position="20"/>
        <end position="41"/>
    </location>
</feature>
<keyword evidence="3" id="KW-1185">Reference proteome</keyword>
<dbReference type="Proteomes" id="UP001215143">
    <property type="component" value="Chromosome"/>
</dbReference>
<proteinExistence type="predicted"/>
<evidence type="ECO:0000313" key="3">
    <source>
        <dbReference type="Proteomes" id="UP001215143"/>
    </source>
</evidence>
<gene>
    <name evidence="2" type="ORF">PQ477_15655</name>
</gene>
<protein>
    <submittedName>
        <fullName evidence="2">Uncharacterized protein</fullName>
    </submittedName>
</protein>
<keyword evidence="1" id="KW-0812">Transmembrane</keyword>